<accession>A0AAN8BTY1</accession>
<dbReference type="Proteomes" id="UP001331515">
    <property type="component" value="Unassembled WGS sequence"/>
</dbReference>
<sequence>MTASKRCCLRGLSAHSPPIEASLQGFSSHSGQRGGGEGESLAPSDRSPTGEAFVARLLTLGNVESGGL</sequence>
<keyword evidence="3" id="KW-1185">Reference proteome</keyword>
<reference evidence="2 3" key="1">
    <citation type="journal article" date="2023" name="Mol. Biol. Evol.">
        <title>Genomics of Secondarily Temperate Adaptation in the Only Non-Antarctic Icefish.</title>
        <authorList>
            <person name="Rivera-Colon A.G."/>
            <person name="Rayamajhi N."/>
            <person name="Minhas B.F."/>
            <person name="Madrigal G."/>
            <person name="Bilyk K.T."/>
            <person name="Yoon V."/>
            <person name="Hune M."/>
            <person name="Gregory S."/>
            <person name="Cheng C.H.C."/>
            <person name="Catchen J.M."/>
        </authorList>
    </citation>
    <scope>NUCLEOTIDE SEQUENCE [LARGE SCALE GENOMIC DNA]</scope>
    <source>
        <tissue evidence="2">White muscle</tissue>
    </source>
</reference>
<evidence type="ECO:0000313" key="2">
    <source>
        <dbReference type="EMBL" id="KAK5891491.1"/>
    </source>
</evidence>
<protein>
    <submittedName>
        <fullName evidence="2">Uncharacterized protein</fullName>
    </submittedName>
</protein>
<gene>
    <name evidence="2" type="ORF">CgunFtcFv8_018737</name>
</gene>
<dbReference type="EMBL" id="JAURVH010001536">
    <property type="protein sequence ID" value="KAK5891491.1"/>
    <property type="molecule type" value="Genomic_DNA"/>
</dbReference>
<feature type="region of interest" description="Disordered" evidence="1">
    <location>
        <begin position="19"/>
        <end position="48"/>
    </location>
</feature>
<dbReference type="AlphaFoldDB" id="A0AAN8BTY1"/>
<organism evidence="2 3">
    <name type="scientific">Champsocephalus gunnari</name>
    <name type="common">Mackerel icefish</name>
    <dbReference type="NCBI Taxonomy" id="52237"/>
    <lineage>
        <taxon>Eukaryota</taxon>
        <taxon>Metazoa</taxon>
        <taxon>Chordata</taxon>
        <taxon>Craniata</taxon>
        <taxon>Vertebrata</taxon>
        <taxon>Euteleostomi</taxon>
        <taxon>Actinopterygii</taxon>
        <taxon>Neopterygii</taxon>
        <taxon>Teleostei</taxon>
        <taxon>Neoteleostei</taxon>
        <taxon>Acanthomorphata</taxon>
        <taxon>Eupercaria</taxon>
        <taxon>Perciformes</taxon>
        <taxon>Notothenioidei</taxon>
        <taxon>Channichthyidae</taxon>
        <taxon>Champsocephalus</taxon>
    </lineage>
</organism>
<name>A0AAN8BTY1_CHAGU</name>
<evidence type="ECO:0000313" key="3">
    <source>
        <dbReference type="Proteomes" id="UP001331515"/>
    </source>
</evidence>
<evidence type="ECO:0000256" key="1">
    <source>
        <dbReference type="SAM" id="MobiDB-lite"/>
    </source>
</evidence>
<proteinExistence type="predicted"/>
<comment type="caution">
    <text evidence="2">The sequence shown here is derived from an EMBL/GenBank/DDBJ whole genome shotgun (WGS) entry which is preliminary data.</text>
</comment>